<evidence type="ECO:0000313" key="1">
    <source>
        <dbReference type="EMBL" id="KAK2193337.1"/>
    </source>
</evidence>
<proteinExistence type="predicted"/>
<sequence>MFKGLERVVRGGNAHLTLNKTVCATATTRENDVSTSQARKAADKGEWEARGRMTNDRMKKWSSYYQKPSLRTRLMYGQSSSTASPLHP</sequence>
<organism evidence="1 2">
    <name type="scientific">Ridgeia piscesae</name>
    <name type="common">Tubeworm</name>
    <dbReference type="NCBI Taxonomy" id="27915"/>
    <lineage>
        <taxon>Eukaryota</taxon>
        <taxon>Metazoa</taxon>
        <taxon>Spiralia</taxon>
        <taxon>Lophotrochozoa</taxon>
        <taxon>Annelida</taxon>
        <taxon>Polychaeta</taxon>
        <taxon>Sedentaria</taxon>
        <taxon>Canalipalpata</taxon>
        <taxon>Sabellida</taxon>
        <taxon>Siboglinidae</taxon>
        <taxon>Ridgeia</taxon>
    </lineage>
</organism>
<dbReference type="AlphaFoldDB" id="A0AAD9PEZ1"/>
<reference evidence="1" key="1">
    <citation type="journal article" date="2023" name="Mol. Biol. Evol.">
        <title>Third-Generation Sequencing Reveals the Adaptive Role of the Epigenome in Three Deep-Sea Polychaetes.</title>
        <authorList>
            <person name="Perez M."/>
            <person name="Aroh O."/>
            <person name="Sun Y."/>
            <person name="Lan Y."/>
            <person name="Juniper S.K."/>
            <person name="Young C.R."/>
            <person name="Angers B."/>
            <person name="Qian P.Y."/>
        </authorList>
    </citation>
    <scope>NUCLEOTIDE SEQUENCE</scope>
    <source>
        <strain evidence="1">R07B-5</strain>
    </source>
</reference>
<accession>A0AAD9PEZ1</accession>
<keyword evidence="2" id="KW-1185">Reference proteome</keyword>
<protein>
    <submittedName>
        <fullName evidence="1">Uncharacterized protein</fullName>
    </submittedName>
</protein>
<comment type="caution">
    <text evidence="1">The sequence shown here is derived from an EMBL/GenBank/DDBJ whole genome shotgun (WGS) entry which is preliminary data.</text>
</comment>
<dbReference type="Proteomes" id="UP001209878">
    <property type="component" value="Unassembled WGS sequence"/>
</dbReference>
<name>A0AAD9PEZ1_RIDPI</name>
<dbReference type="EMBL" id="JAODUO010000014">
    <property type="protein sequence ID" value="KAK2193337.1"/>
    <property type="molecule type" value="Genomic_DNA"/>
</dbReference>
<evidence type="ECO:0000313" key="2">
    <source>
        <dbReference type="Proteomes" id="UP001209878"/>
    </source>
</evidence>
<gene>
    <name evidence="1" type="ORF">NP493_15g03056</name>
</gene>